<dbReference type="PROSITE" id="PS00018">
    <property type="entry name" value="EF_HAND_1"/>
    <property type="match status" value="1"/>
</dbReference>
<organism evidence="4 5">
    <name type="scientific">Brassica cretica</name>
    <name type="common">Mustard</name>
    <dbReference type="NCBI Taxonomy" id="69181"/>
    <lineage>
        <taxon>Eukaryota</taxon>
        <taxon>Viridiplantae</taxon>
        <taxon>Streptophyta</taxon>
        <taxon>Embryophyta</taxon>
        <taxon>Tracheophyta</taxon>
        <taxon>Spermatophyta</taxon>
        <taxon>Magnoliopsida</taxon>
        <taxon>eudicotyledons</taxon>
        <taxon>Gunneridae</taxon>
        <taxon>Pentapetalae</taxon>
        <taxon>rosids</taxon>
        <taxon>malvids</taxon>
        <taxon>Brassicales</taxon>
        <taxon>Brassicaceae</taxon>
        <taxon>Brassiceae</taxon>
        <taxon>Brassica</taxon>
    </lineage>
</organism>
<evidence type="ECO:0000259" key="3">
    <source>
        <dbReference type="PROSITE" id="PS50222"/>
    </source>
</evidence>
<evidence type="ECO:0000313" key="4">
    <source>
        <dbReference type="EMBL" id="KAF3608452.1"/>
    </source>
</evidence>
<dbReference type="InterPro" id="IPR002048">
    <property type="entry name" value="EF_hand_dom"/>
</dbReference>
<accession>A0ABQ7EY17</accession>
<dbReference type="InterPro" id="IPR018247">
    <property type="entry name" value="EF_Hand_1_Ca_BS"/>
</dbReference>
<dbReference type="Proteomes" id="UP000266723">
    <property type="component" value="Unassembled WGS sequence"/>
</dbReference>
<dbReference type="SUPFAM" id="SSF47473">
    <property type="entry name" value="EF-hand"/>
    <property type="match status" value="1"/>
</dbReference>
<dbReference type="Gene3D" id="1.10.238.10">
    <property type="entry name" value="EF-hand"/>
    <property type="match status" value="1"/>
</dbReference>
<feature type="domain" description="EF-hand" evidence="3">
    <location>
        <begin position="3"/>
        <end position="38"/>
    </location>
</feature>
<proteinExistence type="predicted"/>
<dbReference type="SMART" id="SM00054">
    <property type="entry name" value="EFh"/>
    <property type="match status" value="1"/>
</dbReference>
<dbReference type="InterPro" id="IPR011992">
    <property type="entry name" value="EF-hand-dom_pair"/>
</dbReference>
<dbReference type="Pfam" id="PF00036">
    <property type="entry name" value="EF-hand_1"/>
    <property type="match status" value="1"/>
</dbReference>
<name>A0ABQ7EY17_BRACR</name>
<evidence type="ECO:0000256" key="2">
    <source>
        <dbReference type="SAM" id="MobiDB-lite"/>
    </source>
</evidence>
<protein>
    <recommendedName>
        <fullName evidence="3">EF-hand domain-containing protein</fullName>
    </recommendedName>
</protein>
<feature type="compositionally biased region" description="Low complexity" evidence="2">
    <location>
        <begin position="34"/>
        <end position="55"/>
    </location>
</feature>
<evidence type="ECO:0000256" key="1">
    <source>
        <dbReference type="ARBA" id="ARBA00022837"/>
    </source>
</evidence>
<evidence type="ECO:0000313" key="5">
    <source>
        <dbReference type="Proteomes" id="UP000266723"/>
    </source>
</evidence>
<dbReference type="PROSITE" id="PS50222">
    <property type="entry name" value="EF_HAND_2"/>
    <property type="match status" value="1"/>
</dbReference>
<gene>
    <name evidence="4" type="ORF">DY000_02045702</name>
</gene>
<feature type="region of interest" description="Disordered" evidence="2">
    <location>
        <begin position="33"/>
        <end position="55"/>
    </location>
</feature>
<reference evidence="4 5" key="1">
    <citation type="journal article" date="2020" name="BMC Genomics">
        <title>Intraspecific diversification of the crop wild relative Brassica cretica Lam. using demographic model selection.</title>
        <authorList>
            <person name="Kioukis A."/>
            <person name="Michalopoulou V.A."/>
            <person name="Briers L."/>
            <person name="Pirintsos S."/>
            <person name="Studholme D.J."/>
            <person name="Pavlidis P."/>
            <person name="Sarris P.F."/>
        </authorList>
    </citation>
    <scope>NUCLEOTIDE SEQUENCE [LARGE SCALE GENOMIC DNA]</scope>
    <source>
        <strain evidence="5">cv. PFS-1207/04</strain>
    </source>
</reference>
<dbReference type="EMBL" id="QGKV02000297">
    <property type="protein sequence ID" value="KAF3608452.1"/>
    <property type="molecule type" value="Genomic_DNA"/>
</dbReference>
<comment type="caution">
    <text evidence="4">The sequence shown here is derived from an EMBL/GenBank/DDBJ whole genome shotgun (WGS) entry which is preliminary data.</text>
</comment>
<sequence length="55" mass="5488">MSCSVEDCTKMIGPVDADGDGNVNFEEFQKMMTSSSLANSNNGSAPAAAANGGSA</sequence>
<keyword evidence="1" id="KW-0106">Calcium</keyword>
<keyword evidence="5" id="KW-1185">Reference proteome</keyword>